<evidence type="ECO:0000256" key="3">
    <source>
        <dbReference type="ARBA" id="ARBA00022722"/>
    </source>
</evidence>
<organism evidence="9 10">
    <name type="scientific">Mycoavidus cysteinexigens</name>
    <dbReference type="NCBI Taxonomy" id="1553431"/>
    <lineage>
        <taxon>Bacteria</taxon>
        <taxon>Pseudomonadati</taxon>
        <taxon>Pseudomonadota</taxon>
        <taxon>Betaproteobacteria</taxon>
        <taxon>Burkholderiales</taxon>
        <taxon>Burkholderiaceae</taxon>
        <taxon>Mycoavidus</taxon>
    </lineage>
</organism>
<keyword evidence="3 8" id="KW-0540">Nuclease</keyword>
<gene>
    <name evidence="8" type="primary">vapC</name>
    <name evidence="9" type="ORF">MCB1EB_1549</name>
</gene>
<dbReference type="InterPro" id="IPR050556">
    <property type="entry name" value="Type_II_TA_system_RNase"/>
</dbReference>
<dbReference type="Proteomes" id="UP000282597">
    <property type="component" value="Chromosome"/>
</dbReference>
<proteinExistence type="inferred from homology"/>
<sequence>MALYLLDTNILSDILKNPQGLAAQKLTEHPQESLCTSIIVAAEMRYGAAKKNAEALTERVNQLLDVIKILSFSPDADHCYGQVRAELERKGQTIGANDLLIAAHALSVDAILVTANVNEFSRVSGLAMENWLA</sequence>
<evidence type="ECO:0000313" key="10">
    <source>
        <dbReference type="Proteomes" id="UP000282597"/>
    </source>
</evidence>
<dbReference type="InterPro" id="IPR022907">
    <property type="entry name" value="VapC_family"/>
</dbReference>
<dbReference type="Pfam" id="PF01850">
    <property type="entry name" value="PIN"/>
    <property type="match status" value="1"/>
</dbReference>
<evidence type="ECO:0000256" key="1">
    <source>
        <dbReference type="ARBA" id="ARBA00001946"/>
    </source>
</evidence>
<accession>A0A2Z6EW71</accession>
<dbReference type="CDD" id="cd18748">
    <property type="entry name" value="PIN_VapC4-5_FitB-like"/>
    <property type="match status" value="1"/>
</dbReference>
<evidence type="ECO:0000256" key="4">
    <source>
        <dbReference type="ARBA" id="ARBA00022723"/>
    </source>
</evidence>
<keyword evidence="5 8" id="KW-0378">Hydrolase</keyword>
<dbReference type="GO" id="GO:0000287">
    <property type="term" value="F:magnesium ion binding"/>
    <property type="evidence" value="ECO:0007669"/>
    <property type="project" value="UniProtKB-UniRule"/>
</dbReference>
<dbReference type="GO" id="GO:0016787">
    <property type="term" value="F:hydrolase activity"/>
    <property type="evidence" value="ECO:0007669"/>
    <property type="project" value="UniProtKB-KW"/>
</dbReference>
<keyword evidence="4 8" id="KW-0479">Metal-binding</keyword>
<feature type="binding site" evidence="8">
    <location>
        <position position="7"/>
    </location>
    <ligand>
        <name>Mg(2+)</name>
        <dbReference type="ChEBI" id="CHEBI:18420"/>
    </ligand>
</feature>
<dbReference type="KEGG" id="mcys:MCB1EB_1549"/>
<keyword evidence="6 8" id="KW-0460">Magnesium</keyword>
<evidence type="ECO:0000256" key="8">
    <source>
        <dbReference type="HAMAP-Rule" id="MF_00265"/>
    </source>
</evidence>
<comment type="cofactor">
    <cofactor evidence="1 8">
        <name>Mg(2+)</name>
        <dbReference type="ChEBI" id="CHEBI:18420"/>
    </cofactor>
</comment>
<dbReference type="PANTHER" id="PTHR33653:SF1">
    <property type="entry name" value="RIBONUCLEASE VAPC2"/>
    <property type="match status" value="1"/>
</dbReference>
<evidence type="ECO:0000256" key="7">
    <source>
        <dbReference type="ARBA" id="ARBA00038093"/>
    </source>
</evidence>
<dbReference type="Gene3D" id="3.40.50.1010">
    <property type="entry name" value="5'-nuclease"/>
    <property type="match status" value="1"/>
</dbReference>
<dbReference type="InterPro" id="IPR002716">
    <property type="entry name" value="PIN_dom"/>
</dbReference>
<evidence type="ECO:0000256" key="6">
    <source>
        <dbReference type="ARBA" id="ARBA00022842"/>
    </source>
</evidence>
<dbReference type="SUPFAM" id="SSF88723">
    <property type="entry name" value="PIN domain-like"/>
    <property type="match status" value="1"/>
</dbReference>
<reference evidence="9 10" key="1">
    <citation type="journal article" date="2018" name="Microbes Environ.">
        <title>Comparative Genomic Insights into Endofungal Lifestyles of Two Bacterial Endosymbionts, Mycoavidus cysteinexigens and Burkholderia rhizoxinica.</title>
        <authorList>
            <person name="Sharmin D."/>
            <person name="Guo Y."/>
            <person name="Nishizawa T."/>
            <person name="Ohshima S."/>
            <person name="Sato Y."/>
            <person name="Takashima Y."/>
            <person name="Narisawa K."/>
            <person name="Ohta H."/>
        </authorList>
    </citation>
    <scope>NUCLEOTIDE SEQUENCE [LARGE SCALE GENOMIC DNA]</scope>
    <source>
        <strain evidence="9 10">B1-EB</strain>
    </source>
</reference>
<dbReference type="EC" id="3.1.-.-" evidence="8"/>
<dbReference type="GO" id="GO:0004540">
    <property type="term" value="F:RNA nuclease activity"/>
    <property type="evidence" value="ECO:0007669"/>
    <property type="project" value="InterPro"/>
</dbReference>
<evidence type="ECO:0000256" key="5">
    <source>
        <dbReference type="ARBA" id="ARBA00022801"/>
    </source>
</evidence>
<comment type="similarity">
    <text evidence="7 8">Belongs to the PINc/VapC protein family.</text>
</comment>
<dbReference type="GO" id="GO:0090729">
    <property type="term" value="F:toxin activity"/>
    <property type="evidence" value="ECO:0007669"/>
    <property type="project" value="UniProtKB-KW"/>
</dbReference>
<dbReference type="EMBL" id="AP018150">
    <property type="protein sequence ID" value="BBE09710.1"/>
    <property type="molecule type" value="Genomic_DNA"/>
</dbReference>
<dbReference type="RefSeq" id="WP_045361497.1">
    <property type="nucleotide sequence ID" value="NZ_AP018150.1"/>
</dbReference>
<protein>
    <recommendedName>
        <fullName evidence="8">Ribonuclease VapC</fullName>
        <shortName evidence="8">RNase VapC</shortName>
        <ecNumber evidence="8">3.1.-.-</ecNumber>
    </recommendedName>
    <alternativeName>
        <fullName evidence="8">Toxin VapC</fullName>
    </alternativeName>
</protein>
<comment type="function">
    <text evidence="8">Toxic component of a toxin-antitoxin (TA) system. An RNase.</text>
</comment>
<evidence type="ECO:0000313" key="9">
    <source>
        <dbReference type="EMBL" id="BBE09710.1"/>
    </source>
</evidence>
<keyword evidence="8" id="KW-0800">Toxin</keyword>
<keyword evidence="10" id="KW-1185">Reference proteome</keyword>
<dbReference type="InterPro" id="IPR029060">
    <property type="entry name" value="PIN-like_dom_sf"/>
</dbReference>
<name>A0A2Z6EW71_9BURK</name>
<feature type="binding site" evidence="8">
    <location>
        <position position="98"/>
    </location>
    <ligand>
        <name>Mg(2+)</name>
        <dbReference type="ChEBI" id="CHEBI:18420"/>
    </ligand>
</feature>
<keyword evidence="2 8" id="KW-1277">Toxin-antitoxin system</keyword>
<dbReference type="HAMAP" id="MF_00265">
    <property type="entry name" value="VapC_Nob1"/>
    <property type="match status" value="1"/>
</dbReference>
<evidence type="ECO:0000256" key="2">
    <source>
        <dbReference type="ARBA" id="ARBA00022649"/>
    </source>
</evidence>
<dbReference type="PANTHER" id="PTHR33653">
    <property type="entry name" value="RIBONUCLEASE VAPC2"/>
    <property type="match status" value="1"/>
</dbReference>
<dbReference type="AlphaFoldDB" id="A0A2Z6EW71"/>